<evidence type="ECO:0008006" key="3">
    <source>
        <dbReference type="Google" id="ProtNLM"/>
    </source>
</evidence>
<dbReference type="Proteomes" id="UP000199031">
    <property type="component" value="Unassembled WGS sequence"/>
</dbReference>
<dbReference type="STRING" id="1465490.SAMN05444277_101558"/>
<dbReference type="OrthoDB" id="9785907at2"/>
<sequence>MKTSYCHLTYCSNIHAGESWKDHFAKLKENVPAIKKELAPNEAFGLGLRLADAASKTLQQQSLQEFKEWLSDNDVYVFTMNGFPYGNFHHTAVKDKVHAPDWLTNDRVAYTIRLAEILAELLPDEMEGSISTSPLTYRFWHKEDEWNTVIKKATANLLLVVDRLIDIKQQTGKTIHIDIEPEPDGLLDNGTEFLEWYLQCLLPLGIEHLQSKGLNKNAAEEAIKTHIQLCYDVCHFAVGYEDHAAMIKKFEEHGIKTGKIQISAALKGRLDGSTVEKEKVINAFKNFNEPVYLHQVVARKKDGMLLHYRDMPDALADSNRADVEEWRAHYHVPLFIEHYDILQSTQADIKTVLDIHKKKPFTKYLEVETYTWEVLPTAMRLPIDQSISRELKWVKDLLNNH</sequence>
<dbReference type="NCBIfam" id="NF035939">
    <property type="entry name" value="TIM_EboE"/>
    <property type="match status" value="1"/>
</dbReference>
<dbReference type="SUPFAM" id="SSF51658">
    <property type="entry name" value="Xylose isomerase-like"/>
    <property type="match status" value="1"/>
</dbReference>
<proteinExistence type="predicted"/>
<dbReference type="RefSeq" id="WP_090654252.1">
    <property type="nucleotide sequence ID" value="NZ_FOXQ01000001.1"/>
</dbReference>
<evidence type="ECO:0000313" key="1">
    <source>
        <dbReference type="EMBL" id="SFP65125.1"/>
    </source>
</evidence>
<name>A0A1I5S333_9BACT</name>
<accession>A0A1I5S333</accession>
<evidence type="ECO:0000313" key="2">
    <source>
        <dbReference type="Proteomes" id="UP000199031"/>
    </source>
</evidence>
<gene>
    <name evidence="1" type="ORF">SAMN05444277_101558</name>
</gene>
<keyword evidence="2" id="KW-1185">Reference proteome</keyword>
<dbReference type="EMBL" id="FOXQ01000001">
    <property type="protein sequence ID" value="SFP65125.1"/>
    <property type="molecule type" value="Genomic_DNA"/>
</dbReference>
<protein>
    <recommendedName>
        <fullName evidence="3">Xylose isomerase-like TIM barrel</fullName>
    </recommendedName>
</protein>
<dbReference type="AlphaFoldDB" id="A0A1I5S333"/>
<organism evidence="1 2">
    <name type="scientific">Parafilimonas terrae</name>
    <dbReference type="NCBI Taxonomy" id="1465490"/>
    <lineage>
        <taxon>Bacteria</taxon>
        <taxon>Pseudomonadati</taxon>
        <taxon>Bacteroidota</taxon>
        <taxon>Chitinophagia</taxon>
        <taxon>Chitinophagales</taxon>
        <taxon>Chitinophagaceae</taxon>
        <taxon>Parafilimonas</taxon>
    </lineage>
</organism>
<dbReference type="InterPro" id="IPR036237">
    <property type="entry name" value="Xyl_isomerase-like_sf"/>
</dbReference>
<reference evidence="1 2" key="1">
    <citation type="submission" date="2016-10" db="EMBL/GenBank/DDBJ databases">
        <authorList>
            <person name="de Groot N.N."/>
        </authorList>
    </citation>
    <scope>NUCLEOTIDE SEQUENCE [LARGE SCALE GENOMIC DNA]</scope>
    <source>
        <strain evidence="1 2">DSM 28286</strain>
    </source>
</reference>
<dbReference type="Gene3D" id="3.20.20.150">
    <property type="entry name" value="Divalent-metal-dependent TIM barrel enzymes"/>
    <property type="match status" value="1"/>
</dbReference>